<accession>A0A8H2XWP0</accession>
<name>A0A8H2XWP0_9AGAM</name>
<sequence>MRLSGTLLTLTACTLVVEAVRWSDTKNVLGFGDSYTFVAGTMGHTNFSFFGDRLNLTVTREQVRTSEIIYNRTSSDGANWVEMITGCYRGRPSKCPRTLWNFAFAGAAIDPTIITPHTEWVVPMIEQVGQWVQAREDNLLEAPGNDSLAAFFIGINDTSDVKGWTNITDWTAFWGREMDSYFKAVEQVYNTGLRSFLFLNVPTRDRSPGSIGRPDVANQIAQVRNFNTLLEQRVNAFKASRNHVSVVLFDTNKLMDEVLDNPPQELYLNMFRFCKCSDPGYFWYDSGHVTERVHRLVANGVLSKLEGLA</sequence>
<dbReference type="SUPFAM" id="SSF52266">
    <property type="entry name" value="SGNH hydrolase"/>
    <property type="match status" value="1"/>
</dbReference>
<gene>
    <name evidence="3" type="ORF">RDB_LOCUS88445</name>
</gene>
<protein>
    <recommendedName>
        <fullName evidence="5">Carbohydrate esterase family 16 protein</fullName>
    </recommendedName>
</protein>
<dbReference type="PANTHER" id="PTHR45648">
    <property type="entry name" value="GDSL LIPASE/ACYLHYDROLASE FAMILY PROTEIN (AFU_ORTHOLOGUE AFUA_4G14700)"/>
    <property type="match status" value="1"/>
</dbReference>
<dbReference type="EMBL" id="CAJMWW010000091">
    <property type="protein sequence ID" value="CAE6438250.1"/>
    <property type="molecule type" value="Genomic_DNA"/>
</dbReference>
<dbReference type="CDD" id="cd01846">
    <property type="entry name" value="fatty_acyltransferase_like"/>
    <property type="match status" value="1"/>
</dbReference>
<evidence type="ECO:0000313" key="3">
    <source>
        <dbReference type="EMBL" id="CAE6438250.1"/>
    </source>
</evidence>
<dbReference type="InterPro" id="IPR051058">
    <property type="entry name" value="GDSL_Est/Lipase"/>
</dbReference>
<feature type="signal peptide" evidence="2">
    <location>
        <begin position="1"/>
        <end position="19"/>
    </location>
</feature>
<reference evidence="3" key="1">
    <citation type="submission" date="2021-01" db="EMBL/GenBank/DDBJ databases">
        <authorList>
            <person name="Kaushik A."/>
        </authorList>
    </citation>
    <scope>NUCLEOTIDE SEQUENCE</scope>
    <source>
        <strain evidence="3">AG3-T5</strain>
    </source>
</reference>
<keyword evidence="1" id="KW-0378">Hydrolase</keyword>
<organism evidence="3 4">
    <name type="scientific">Rhizoctonia solani</name>
    <dbReference type="NCBI Taxonomy" id="456999"/>
    <lineage>
        <taxon>Eukaryota</taxon>
        <taxon>Fungi</taxon>
        <taxon>Dikarya</taxon>
        <taxon>Basidiomycota</taxon>
        <taxon>Agaricomycotina</taxon>
        <taxon>Agaricomycetes</taxon>
        <taxon>Cantharellales</taxon>
        <taxon>Ceratobasidiaceae</taxon>
        <taxon>Rhizoctonia</taxon>
    </lineage>
</organism>
<dbReference type="Gene3D" id="3.40.50.1110">
    <property type="entry name" value="SGNH hydrolase"/>
    <property type="match status" value="1"/>
</dbReference>
<dbReference type="InterPro" id="IPR036514">
    <property type="entry name" value="SGNH_hydro_sf"/>
</dbReference>
<dbReference type="AlphaFoldDB" id="A0A8H2XWP0"/>
<dbReference type="Pfam" id="PF00657">
    <property type="entry name" value="Lipase_GDSL"/>
    <property type="match status" value="1"/>
</dbReference>
<feature type="chain" id="PRO_5034707099" description="Carbohydrate esterase family 16 protein" evidence="2">
    <location>
        <begin position="20"/>
        <end position="309"/>
    </location>
</feature>
<dbReference type="PANTHER" id="PTHR45648:SF85">
    <property type="entry name" value="A, PUTATIVE (AFU_ORTHOLOGUE AFUA_2G10760)-RELATED"/>
    <property type="match status" value="1"/>
</dbReference>
<evidence type="ECO:0000256" key="1">
    <source>
        <dbReference type="ARBA" id="ARBA00022801"/>
    </source>
</evidence>
<dbReference type="Proteomes" id="UP000663841">
    <property type="component" value="Unassembled WGS sequence"/>
</dbReference>
<evidence type="ECO:0008006" key="5">
    <source>
        <dbReference type="Google" id="ProtNLM"/>
    </source>
</evidence>
<keyword evidence="2" id="KW-0732">Signal</keyword>
<proteinExistence type="predicted"/>
<evidence type="ECO:0000256" key="2">
    <source>
        <dbReference type="SAM" id="SignalP"/>
    </source>
</evidence>
<evidence type="ECO:0000313" key="4">
    <source>
        <dbReference type="Proteomes" id="UP000663841"/>
    </source>
</evidence>
<dbReference type="InterPro" id="IPR001087">
    <property type="entry name" value="GDSL"/>
</dbReference>
<comment type="caution">
    <text evidence="3">The sequence shown here is derived from an EMBL/GenBank/DDBJ whole genome shotgun (WGS) entry which is preliminary data.</text>
</comment>
<dbReference type="GO" id="GO:0016788">
    <property type="term" value="F:hydrolase activity, acting on ester bonds"/>
    <property type="evidence" value="ECO:0007669"/>
    <property type="project" value="InterPro"/>
</dbReference>